<evidence type="ECO:0000256" key="13">
    <source>
        <dbReference type="ARBA" id="ARBA00023268"/>
    </source>
</evidence>
<evidence type="ECO:0000256" key="19">
    <source>
        <dbReference type="PIRNR" id="PIRNR017184"/>
    </source>
</evidence>
<feature type="binding site" evidence="18">
    <location>
        <begin position="130"/>
        <end position="136"/>
    </location>
    <ligand>
        <name>(6S)-NADPHX</name>
        <dbReference type="ChEBI" id="CHEBI:64076"/>
    </ligand>
</feature>
<evidence type="ECO:0000256" key="16">
    <source>
        <dbReference type="ARBA" id="ARBA00049209"/>
    </source>
</evidence>
<feature type="binding site" evidence="17">
    <location>
        <position position="379"/>
    </location>
    <ligand>
        <name>(6S)-NADPHX</name>
        <dbReference type="ChEBI" id="CHEBI:64076"/>
    </ligand>
</feature>
<dbReference type="SUPFAM" id="SSF64153">
    <property type="entry name" value="YjeF N-terminal domain-like"/>
    <property type="match status" value="1"/>
</dbReference>
<comment type="function">
    <text evidence="14 19">Bifunctional enzyme that catalyzes the epimerization of the S- and R-forms of NAD(P)HX and the dehydration of the S-form of NAD(P)HX at the expense of ADP, which is converted to AMP. This allows the repair of both epimers of NAD(P)HX, a damaged form of NAD(P)H that is a result of enzymatic or heat-dependent hydration.</text>
</comment>
<dbReference type="GO" id="GO:0110051">
    <property type="term" value="P:metabolite repair"/>
    <property type="evidence" value="ECO:0007669"/>
    <property type="project" value="TreeGrafter"/>
</dbReference>
<keyword evidence="12 17" id="KW-0456">Lyase</keyword>
<dbReference type="EC" id="5.1.99.6" evidence="19"/>
<evidence type="ECO:0000256" key="10">
    <source>
        <dbReference type="ARBA" id="ARBA00023027"/>
    </source>
</evidence>
<keyword evidence="8 17" id="KW-0521">NADP</keyword>
<evidence type="ECO:0000256" key="15">
    <source>
        <dbReference type="ARBA" id="ARBA00048238"/>
    </source>
</evidence>
<dbReference type="Pfam" id="PF03853">
    <property type="entry name" value="YjeF_N"/>
    <property type="match status" value="1"/>
</dbReference>
<feature type="domain" description="YjeF N-terminal" evidence="21">
    <location>
        <begin position="9"/>
        <end position="216"/>
    </location>
</feature>
<feature type="binding site" evidence="18">
    <location>
        <position position="159"/>
    </location>
    <ligand>
        <name>(6S)-NADPHX</name>
        <dbReference type="ChEBI" id="CHEBI:64076"/>
    </ligand>
</feature>
<dbReference type="InterPro" id="IPR036652">
    <property type="entry name" value="YjeF_N_dom_sf"/>
</dbReference>
<feature type="domain" description="YjeF C-terminal" evidence="20">
    <location>
        <begin position="222"/>
        <end position="504"/>
    </location>
</feature>
<name>A0A7C4TWE2_9BACT</name>
<dbReference type="InterPro" id="IPR004443">
    <property type="entry name" value="YjeF_N_dom"/>
</dbReference>
<evidence type="ECO:0000256" key="14">
    <source>
        <dbReference type="ARBA" id="ARBA00025153"/>
    </source>
</evidence>
<dbReference type="HAMAP" id="MF_01965">
    <property type="entry name" value="NADHX_dehydratase"/>
    <property type="match status" value="1"/>
</dbReference>
<gene>
    <name evidence="18" type="primary">nnrE</name>
    <name evidence="17" type="synonym">nnrD</name>
    <name evidence="22" type="ORF">ENV82_00500</name>
</gene>
<keyword evidence="9 18" id="KW-0630">Potassium</keyword>
<evidence type="ECO:0000256" key="2">
    <source>
        <dbReference type="ARBA" id="ARBA00000909"/>
    </source>
</evidence>
<comment type="cofactor">
    <cofactor evidence="18 19">
        <name>K(+)</name>
        <dbReference type="ChEBI" id="CHEBI:29103"/>
    </cofactor>
    <text evidence="18 19">Binds 1 potassium ion per subunit.</text>
</comment>
<comment type="catalytic activity">
    <reaction evidence="16 17 19">
        <text>(6S)-NADPHX + ADP = AMP + phosphate + NADPH + H(+)</text>
        <dbReference type="Rhea" id="RHEA:32235"/>
        <dbReference type="ChEBI" id="CHEBI:15378"/>
        <dbReference type="ChEBI" id="CHEBI:43474"/>
        <dbReference type="ChEBI" id="CHEBI:57783"/>
        <dbReference type="ChEBI" id="CHEBI:64076"/>
        <dbReference type="ChEBI" id="CHEBI:456215"/>
        <dbReference type="ChEBI" id="CHEBI:456216"/>
        <dbReference type="EC" id="4.2.1.136"/>
    </reaction>
</comment>
<dbReference type="NCBIfam" id="TIGR00196">
    <property type="entry name" value="yjeF_cterm"/>
    <property type="match status" value="1"/>
</dbReference>
<evidence type="ECO:0000256" key="12">
    <source>
        <dbReference type="ARBA" id="ARBA00023239"/>
    </source>
</evidence>
<feature type="binding site" evidence="17">
    <location>
        <position position="446"/>
    </location>
    <ligand>
        <name>(6S)-NADPHX</name>
        <dbReference type="ChEBI" id="CHEBI:64076"/>
    </ligand>
</feature>
<evidence type="ECO:0000256" key="4">
    <source>
        <dbReference type="ARBA" id="ARBA00009524"/>
    </source>
</evidence>
<comment type="similarity">
    <text evidence="17">Belongs to the NnrD/CARKD family.</text>
</comment>
<evidence type="ECO:0000256" key="11">
    <source>
        <dbReference type="ARBA" id="ARBA00023235"/>
    </source>
</evidence>
<dbReference type="PROSITE" id="PS51385">
    <property type="entry name" value="YJEF_N"/>
    <property type="match status" value="1"/>
</dbReference>
<feature type="binding site" evidence="18">
    <location>
        <position position="57"/>
    </location>
    <ligand>
        <name>K(+)</name>
        <dbReference type="ChEBI" id="CHEBI:29103"/>
    </ligand>
</feature>
<evidence type="ECO:0000256" key="18">
    <source>
        <dbReference type="HAMAP-Rule" id="MF_01966"/>
    </source>
</evidence>
<evidence type="ECO:0000256" key="9">
    <source>
        <dbReference type="ARBA" id="ARBA00022958"/>
    </source>
</evidence>
<feature type="binding site" evidence="17">
    <location>
        <begin position="417"/>
        <end position="421"/>
    </location>
    <ligand>
        <name>AMP</name>
        <dbReference type="ChEBI" id="CHEBI:456215"/>
    </ligand>
</feature>
<dbReference type="PANTHER" id="PTHR12592">
    <property type="entry name" value="ATP-DEPENDENT (S)-NAD(P)H-HYDRATE DEHYDRATASE FAMILY MEMBER"/>
    <property type="match status" value="1"/>
</dbReference>
<comment type="similarity">
    <text evidence="4 19">In the C-terminal section; belongs to the NnrD/CARKD family.</text>
</comment>
<reference evidence="22" key="1">
    <citation type="journal article" date="2020" name="mSystems">
        <title>Genome- and Community-Level Interaction Insights into Carbon Utilization and Element Cycling Functions of Hydrothermarchaeota in Hydrothermal Sediment.</title>
        <authorList>
            <person name="Zhou Z."/>
            <person name="Liu Y."/>
            <person name="Xu W."/>
            <person name="Pan J."/>
            <person name="Luo Z.H."/>
            <person name="Li M."/>
        </authorList>
    </citation>
    <scope>NUCLEOTIDE SEQUENCE [LARGE SCALE GENOMIC DNA]</scope>
    <source>
        <strain evidence="22">SpSt-794</strain>
    </source>
</reference>
<dbReference type="CDD" id="cd01171">
    <property type="entry name" value="YXKO-related"/>
    <property type="match status" value="1"/>
</dbReference>
<comment type="subunit">
    <text evidence="17">Homotetramer.</text>
</comment>
<feature type="binding site" evidence="18">
    <location>
        <position position="126"/>
    </location>
    <ligand>
        <name>K(+)</name>
        <dbReference type="ChEBI" id="CHEBI:29103"/>
    </ligand>
</feature>
<dbReference type="AlphaFoldDB" id="A0A7C4TWE2"/>
<comment type="catalytic activity">
    <reaction evidence="2 18 19">
        <text>(6R)-NADPHX = (6S)-NADPHX</text>
        <dbReference type="Rhea" id="RHEA:32227"/>
        <dbReference type="ChEBI" id="CHEBI:64076"/>
        <dbReference type="ChEBI" id="CHEBI:64077"/>
        <dbReference type="EC" id="5.1.99.6"/>
    </reaction>
</comment>
<dbReference type="GO" id="GO:0005524">
    <property type="term" value="F:ATP binding"/>
    <property type="evidence" value="ECO:0007669"/>
    <property type="project" value="UniProtKB-UniRule"/>
</dbReference>
<feature type="binding site" evidence="18">
    <location>
        <position position="162"/>
    </location>
    <ligand>
        <name>K(+)</name>
        <dbReference type="ChEBI" id="CHEBI:29103"/>
    </ligand>
</feature>
<comment type="caution">
    <text evidence="22">The sequence shown here is derived from an EMBL/GenBank/DDBJ whole genome shotgun (WGS) entry which is preliminary data.</text>
</comment>
<keyword evidence="6 17" id="KW-0547">Nucleotide-binding</keyword>
<dbReference type="Pfam" id="PF01256">
    <property type="entry name" value="Carb_kinase"/>
    <property type="match status" value="1"/>
</dbReference>
<evidence type="ECO:0000259" key="20">
    <source>
        <dbReference type="PROSITE" id="PS51383"/>
    </source>
</evidence>
<feature type="binding site" evidence="17">
    <location>
        <position position="445"/>
    </location>
    <ligand>
        <name>AMP</name>
        <dbReference type="ChEBI" id="CHEBI:456215"/>
    </ligand>
</feature>
<evidence type="ECO:0000256" key="7">
    <source>
        <dbReference type="ARBA" id="ARBA00022840"/>
    </source>
</evidence>
<dbReference type="NCBIfam" id="TIGR00197">
    <property type="entry name" value="yjeF_nterm"/>
    <property type="match status" value="1"/>
</dbReference>
<evidence type="ECO:0000256" key="5">
    <source>
        <dbReference type="ARBA" id="ARBA00022723"/>
    </source>
</evidence>
<feature type="binding site" evidence="18">
    <location>
        <begin position="56"/>
        <end position="60"/>
    </location>
    <ligand>
        <name>(6S)-NADPHX</name>
        <dbReference type="ChEBI" id="CHEBI:64076"/>
    </ligand>
</feature>
<comment type="catalytic activity">
    <reaction evidence="15 17 19">
        <text>(6S)-NADHX + ADP = AMP + phosphate + NADH + H(+)</text>
        <dbReference type="Rhea" id="RHEA:32223"/>
        <dbReference type="ChEBI" id="CHEBI:15378"/>
        <dbReference type="ChEBI" id="CHEBI:43474"/>
        <dbReference type="ChEBI" id="CHEBI:57945"/>
        <dbReference type="ChEBI" id="CHEBI:64074"/>
        <dbReference type="ChEBI" id="CHEBI:456215"/>
        <dbReference type="ChEBI" id="CHEBI:456216"/>
        <dbReference type="EC" id="4.2.1.136"/>
    </reaction>
</comment>
<comment type="caution">
    <text evidence="18">Lacks conserved residue(s) required for the propagation of feature annotation.</text>
</comment>
<dbReference type="InterPro" id="IPR000631">
    <property type="entry name" value="CARKD"/>
</dbReference>
<comment type="similarity">
    <text evidence="18">Belongs to the NnrE/AIBP family.</text>
</comment>
<comment type="cofactor">
    <cofactor evidence="17">
        <name>Mg(2+)</name>
        <dbReference type="ChEBI" id="CHEBI:18420"/>
    </cofactor>
</comment>
<dbReference type="PANTHER" id="PTHR12592:SF0">
    <property type="entry name" value="ATP-DEPENDENT (S)-NAD(P)H-HYDRATE DEHYDRATASE"/>
    <property type="match status" value="1"/>
</dbReference>
<comment type="catalytic activity">
    <reaction evidence="1 18 19">
        <text>(6R)-NADHX = (6S)-NADHX</text>
        <dbReference type="Rhea" id="RHEA:32215"/>
        <dbReference type="ChEBI" id="CHEBI:64074"/>
        <dbReference type="ChEBI" id="CHEBI:64075"/>
        <dbReference type="EC" id="5.1.99.6"/>
    </reaction>
</comment>
<comment type="function">
    <text evidence="17">Catalyzes the dehydration of the S-form of NAD(P)HX at the expense of ADP, which is converted to AMP. Together with NAD(P)HX epimerase, which catalyzes the epimerization of the S- and R-forms, the enzyme allows the repair of both epimers of NAD(P)HX, a damaged form of NAD(P)H that is a result of enzymatic or heat-dependent hydration.</text>
</comment>
<evidence type="ECO:0000313" key="22">
    <source>
        <dbReference type="EMBL" id="HGW59914.1"/>
    </source>
</evidence>
<dbReference type="InterPro" id="IPR030677">
    <property type="entry name" value="Nnr"/>
</dbReference>
<dbReference type="PIRSF" id="PIRSF017184">
    <property type="entry name" value="Nnr"/>
    <property type="match status" value="1"/>
</dbReference>
<dbReference type="GO" id="GO:0052856">
    <property type="term" value="F:NAD(P)HX epimerase activity"/>
    <property type="evidence" value="ECO:0007669"/>
    <property type="project" value="UniProtKB-UniRule"/>
</dbReference>
<dbReference type="GO" id="GO:0046496">
    <property type="term" value="P:nicotinamide nucleotide metabolic process"/>
    <property type="evidence" value="ECO:0007669"/>
    <property type="project" value="UniProtKB-UniRule"/>
</dbReference>
<keyword evidence="11 18" id="KW-0413">Isomerase</keyword>
<accession>A0A7C4TWE2</accession>
<dbReference type="GO" id="GO:0046872">
    <property type="term" value="F:metal ion binding"/>
    <property type="evidence" value="ECO:0007669"/>
    <property type="project" value="UniProtKB-UniRule"/>
</dbReference>
<dbReference type="GO" id="GO:0052855">
    <property type="term" value="F:ADP-dependent NAD(P)H-hydrate dehydratase activity"/>
    <property type="evidence" value="ECO:0007669"/>
    <property type="project" value="UniProtKB-UniRule"/>
</dbReference>
<keyword evidence="7 17" id="KW-0067">ATP-binding</keyword>
<dbReference type="Gene3D" id="3.40.50.10260">
    <property type="entry name" value="YjeF N-terminal domain"/>
    <property type="match status" value="1"/>
</dbReference>
<dbReference type="HAMAP" id="MF_01966">
    <property type="entry name" value="NADHX_epimerase"/>
    <property type="match status" value="1"/>
</dbReference>
<protein>
    <recommendedName>
        <fullName evidence="19">Bifunctional NAD(P)H-hydrate repair enzyme</fullName>
    </recommendedName>
    <alternativeName>
        <fullName evidence="19">Nicotinamide nucleotide repair protein</fullName>
    </alternativeName>
    <domain>
        <recommendedName>
            <fullName evidence="19">ADP-dependent (S)-NAD(P)H-hydrate dehydratase</fullName>
            <ecNumber evidence="19">4.2.1.136</ecNumber>
        </recommendedName>
        <alternativeName>
            <fullName evidence="19">ADP-dependent NAD(P)HX dehydratase</fullName>
        </alternativeName>
    </domain>
    <domain>
        <recommendedName>
            <fullName evidence="19">NAD(P)H-hydrate epimerase</fullName>
            <ecNumber evidence="19">5.1.99.6</ecNumber>
        </recommendedName>
    </domain>
</protein>
<dbReference type="EC" id="4.2.1.136" evidence="19"/>
<dbReference type="PROSITE" id="PS51383">
    <property type="entry name" value="YJEF_C_3"/>
    <property type="match status" value="1"/>
</dbReference>
<feature type="binding site" evidence="17">
    <location>
        <position position="328"/>
    </location>
    <ligand>
        <name>(6S)-NADPHX</name>
        <dbReference type="ChEBI" id="CHEBI:64076"/>
    </ligand>
</feature>
<organism evidence="22">
    <name type="scientific">Caldisericum exile</name>
    <dbReference type="NCBI Taxonomy" id="693075"/>
    <lineage>
        <taxon>Bacteria</taxon>
        <taxon>Pseudomonadati</taxon>
        <taxon>Caldisericota/Cryosericota group</taxon>
        <taxon>Caldisericota</taxon>
        <taxon>Caldisericia</taxon>
        <taxon>Caldisericales</taxon>
        <taxon>Caldisericaceae</taxon>
        <taxon>Caldisericum</taxon>
    </lineage>
</organism>
<dbReference type="InterPro" id="IPR029056">
    <property type="entry name" value="Ribokinase-like"/>
</dbReference>
<proteinExistence type="inferred from homology"/>
<evidence type="ECO:0000256" key="17">
    <source>
        <dbReference type="HAMAP-Rule" id="MF_01965"/>
    </source>
</evidence>
<evidence type="ECO:0000259" key="21">
    <source>
        <dbReference type="PROSITE" id="PS51385"/>
    </source>
</evidence>
<keyword evidence="5 18" id="KW-0479">Metal-binding</keyword>
<dbReference type="Gene3D" id="3.40.1190.20">
    <property type="match status" value="1"/>
</dbReference>
<sequence length="525" mass="57446">MKVVTREEINLLDRKAEELGLSEEILMENAGEAVFNFIKEKYSLDRHFLIFAGTGNNGGDAFVVARKLASHFAKVTLFLVGNTEKLKGISKRNFELLNLYPVEVLTFEGINRVLLESLTTADIVIDGVFGTGLQRAVEGKIKELFVEINNAKKTVVSIDIPSGIDANTGAICGEGIKANYTITMGLPKRGLFSYPGCDYAGKVIVSHISYPIELTLCKDIKVEISFIEPFEERPTDAHKGTSGKALFIAGSKNYFGAPYFNAMSFLKSGGGMSYLATTESVGRVVMGNAKELIIVPLKESANGTISKDNLNTLIEFAKNMDIVSIGSGLSIDEDTESLFLTFIDKVQTPLIIDGDGLTILSKHRDILKEREAETILTPHIGEFSRLIDTPIEEIKKDRFSYLFKAMDMFKNSIIVLKGAYTLIGANGNIYINTSGNPVLATPGSGDVLVGTIASSITRKKNTLKGVILGTYIHGLSGDLIQKEFNEGVTATDILENLKFAVRYYKEHFNDIKGGLYEGARNLRQA</sequence>
<evidence type="ECO:0000256" key="3">
    <source>
        <dbReference type="ARBA" id="ARBA00006001"/>
    </source>
</evidence>
<evidence type="ECO:0000256" key="6">
    <source>
        <dbReference type="ARBA" id="ARBA00022741"/>
    </source>
</evidence>
<dbReference type="SUPFAM" id="SSF53613">
    <property type="entry name" value="Ribokinase-like"/>
    <property type="match status" value="1"/>
</dbReference>
<comment type="similarity">
    <text evidence="3 19">In the N-terminal section; belongs to the NnrE/AIBP family.</text>
</comment>
<keyword evidence="10 17" id="KW-0520">NAD</keyword>
<evidence type="ECO:0000256" key="8">
    <source>
        <dbReference type="ARBA" id="ARBA00022857"/>
    </source>
</evidence>
<comment type="function">
    <text evidence="18">Catalyzes the epimerization of the S- and R-forms of NAD(P)HX, a damaged form of NAD(P)H that is a result of enzymatic or heat-dependent hydration. This is a prerequisite for the S-specific NAD(P)H-hydrate dehydratase to allow the repair of both epimers of NAD(P)HX.</text>
</comment>
<keyword evidence="13" id="KW-0511">Multifunctional enzyme</keyword>
<feature type="binding site" evidence="17">
    <location>
        <position position="257"/>
    </location>
    <ligand>
        <name>(6S)-NADPHX</name>
        <dbReference type="ChEBI" id="CHEBI:64076"/>
    </ligand>
</feature>
<dbReference type="EMBL" id="DTHV01000016">
    <property type="protein sequence ID" value="HGW59914.1"/>
    <property type="molecule type" value="Genomic_DNA"/>
</dbReference>
<evidence type="ECO:0000256" key="1">
    <source>
        <dbReference type="ARBA" id="ARBA00000013"/>
    </source>
</evidence>